<dbReference type="Proteomes" id="UP000501063">
    <property type="component" value="Chromosome"/>
</dbReference>
<name>A0A6G6J6Q0_PSENT</name>
<gene>
    <name evidence="1" type="ORF">G5B91_12485</name>
</gene>
<evidence type="ECO:0000313" key="1">
    <source>
        <dbReference type="EMBL" id="QIE90873.1"/>
    </source>
</evidence>
<protein>
    <submittedName>
        <fullName evidence="1">Uncharacterized protein</fullName>
    </submittedName>
</protein>
<reference evidence="1 2" key="1">
    <citation type="submission" date="2020-02" db="EMBL/GenBank/DDBJ databases">
        <title>Integrative conjugative elements (ICEs) and plasmids drive adaptation of Pseudomonas nitroreducens strain HBP1 to wastewater environment.</title>
        <authorList>
            <person name="Sentchilo V."/>
            <person name="Carraro N."/>
            <person name="Bertelli C."/>
            <person name="van der Meer J.R."/>
        </authorList>
    </citation>
    <scope>NUCLEOTIDE SEQUENCE [LARGE SCALE GENOMIC DNA]</scope>
    <source>
        <strain evidence="1 2">HBP1</strain>
    </source>
</reference>
<proteinExistence type="predicted"/>
<organism evidence="1 2">
    <name type="scientific">Pseudomonas nitroreducens</name>
    <dbReference type="NCBI Taxonomy" id="46680"/>
    <lineage>
        <taxon>Bacteria</taxon>
        <taxon>Pseudomonadati</taxon>
        <taxon>Pseudomonadota</taxon>
        <taxon>Gammaproteobacteria</taxon>
        <taxon>Pseudomonadales</taxon>
        <taxon>Pseudomonadaceae</taxon>
        <taxon>Pseudomonas</taxon>
    </lineage>
</organism>
<dbReference type="KEGG" id="pnt:G5B91_12485"/>
<evidence type="ECO:0000313" key="2">
    <source>
        <dbReference type="Proteomes" id="UP000501063"/>
    </source>
</evidence>
<sequence>MDLDQLRRIDPQDGDVLVLPEDFPREDFRALAEALQIAKPGIKCLIVRGDVRRLDVSEMNRLGWYRA</sequence>
<dbReference type="AlphaFoldDB" id="A0A6G6J6Q0"/>
<accession>A0A6G6J6Q0</accession>
<dbReference type="EMBL" id="CP049140">
    <property type="protein sequence ID" value="QIE90873.1"/>
    <property type="molecule type" value="Genomic_DNA"/>
</dbReference>